<protein>
    <recommendedName>
        <fullName evidence="1">Reverse transcriptase domain-containing protein</fullName>
    </recommendedName>
</protein>
<dbReference type="Pfam" id="PF00078">
    <property type="entry name" value="RVT_1"/>
    <property type="match status" value="1"/>
</dbReference>
<dbReference type="GO" id="GO:0071897">
    <property type="term" value="P:DNA biosynthetic process"/>
    <property type="evidence" value="ECO:0007669"/>
    <property type="project" value="UniProtKB-ARBA"/>
</dbReference>
<proteinExistence type="predicted"/>
<dbReference type="SUPFAM" id="SSF56672">
    <property type="entry name" value="DNA/RNA polymerases"/>
    <property type="match status" value="1"/>
</dbReference>
<dbReference type="PANTHER" id="PTHR33332">
    <property type="entry name" value="REVERSE TRANSCRIPTASE DOMAIN-CONTAINING PROTEIN"/>
    <property type="match status" value="1"/>
</dbReference>
<evidence type="ECO:0000313" key="2">
    <source>
        <dbReference type="EMBL" id="CAH2083729.1"/>
    </source>
</evidence>
<dbReference type="AlphaFoldDB" id="A0AAU9T9U6"/>
<organism evidence="2 3">
    <name type="scientific">Euphydryas editha</name>
    <name type="common">Edith's checkerspot</name>
    <dbReference type="NCBI Taxonomy" id="104508"/>
    <lineage>
        <taxon>Eukaryota</taxon>
        <taxon>Metazoa</taxon>
        <taxon>Ecdysozoa</taxon>
        <taxon>Arthropoda</taxon>
        <taxon>Hexapoda</taxon>
        <taxon>Insecta</taxon>
        <taxon>Pterygota</taxon>
        <taxon>Neoptera</taxon>
        <taxon>Endopterygota</taxon>
        <taxon>Lepidoptera</taxon>
        <taxon>Glossata</taxon>
        <taxon>Ditrysia</taxon>
        <taxon>Papilionoidea</taxon>
        <taxon>Nymphalidae</taxon>
        <taxon>Nymphalinae</taxon>
        <taxon>Euphydryas</taxon>
    </lineage>
</organism>
<dbReference type="Gene3D" id="3.60.10.10">
    <property type="entry name" value="Endonuclease/exonuclease/phosphatase"/>
    <property type="match status" value="1"/>
</dbReference>
<dbReference type="InterPro" id="IPR036691">
    <property type="entry name" value="Endo/exonu/phosph_ase_sf"/>
</dbReference>
<dbReference type="InterPro" id="IPR043502">
    <property type="entry name" value="DNA/RNA_pol_sf"/>
</dbReference>
<dbReference type="CDD" id="cd01650">
    <property type="entry name" value="RT_nLTR_like"/>
    <property type="match status" value="1"/>
</dbReference>
<dbReference type="EMBL" id="CAKOGL010000001">
    <property type="protein sequence ID" value="CAH2083729.1"/>
    <property type="molecule type" value="Genomic_DNA"/>
</dbReference>
<reference evidence="2" key="1">
    <citation type="submission" date="2022-03" db="EMBL/GenBank/DDBJ databases">
        <authorList>
            <person name="Tunstrom K."/>
        </authorList>
    </citation>
    <scope>NUCLEOTIDE SEQUENCE</scope>
</reference>
<sequence>MDRLDSLQILDDIQVADSIKCNINELHSHTHNIHSQFTILTQNIVSIYKNLPDLEITLTQLKIEADIIILTECRLHSHKPLPYLPNYDSYYTKNQLNQNDGVVAYLKNTCQAKVSELNLCEATGVLIVISDFSIFGIYRSPSQTNASKFIDSLDAQLAAITHHSVLILGDINIDLIASPNEHSYERSNRLNYLNMLHSHGLMPGHTLPTRGNSCLDHVILKLERSKDKALVAVLNTTISDHNLVVLHLQHTIDRGARHKIKTMIDFENTNKTLINMDVSHLTTYKDPNTYANALISMIKTAILANSKQKRIPCSKRVLKPWITAGALRCIGLRNRLQLKVRLDPSNNILKITYKRFRNFCSNLIKKLKKQYNKHLIDRTKNNPKQFWRTINDITQYKSTNTKNNDLLKMDSEPLVSVNLVNSFFVNIGLELAENILTLPNPRSYSLSTKRIHSTSFVLLDTTPQEVNSVLSSLNSNSSSGWDGIPTKLIKLSAKVLVPLITNLANLCFHTGVFPAALKRSIVTPIYKGGNSDDVNNYRPISVLNTISKIVEKIINNRLVSYINKYNLLSNSQYGFRKGLSTQDAILDLTSMIVKEVDRGKKCLTVFLDLKKAFDTVSIPILVRRLESVGIRDTALSLFNSYLHERTQQVKIGDYVSSEANVTYGVPQGSVLGPTLFLLYINELYDLNDIEGKLVSYADDTAIIFTAESWETAQILAERGLARVADWLRANLLTLNISKTNYVCFAPYLSSQPSDSFSIRIHECALKHPNCPCPKIQKVSCIKYLGILVDQRLSWYMHIELIMCRLRKLIYLFKTLRHLVPCNTLNKIYIALAQSVTTYCISIWGGANKTRFLDLERAQRSLIKVMYSKPIGFPTDDLYRISGLLSVRKLYVLNLLLHAHKDMSLQKNLLNKRRKDCVATTYQIRTKFAQRQYICQSTYIYNKINRKLNIYPKQLHMCKKVVTEFLKTLNYDEVENLLERIT</sequence>
<comment type="caution">
    <text evidence="2">The sequence shown here is derived from an EMBL/GenBank/DDBJ whole genome shotgun (WGS) entry which is preliminary data.</text>
</comment>
<accession>A0AAU9T9U6</accession>
<dbReference type="InterPro" id="IPR000477">
    <property type="entry name" value="RT_dom"/>
</dbReference>
<dbReference type="SUPFAM" id="SSF56219">
    <property type="entry name" value="DNase I-like"/>
    <property type="match status" value="1"/>
</dbReference>
<feature type="domain" description="Reverse transcriptase" evidence="1">
    <location>
        <begin position="506"/>
        <end position="788"/>
    </location>
</feature>
<keyword evidence="3" id="KW-1185">Reference proteome</keyword>
<dbReference type="PROSITE" id="PS50878">
    <property type="entry name" value="RT_POL"/>
    <property type="match status" value="1"/>
</dbReference>
<dbReference type="Proteomes" id="UP001153954">
    <property type="component" value="Unassembled WGS sequence"/>
</dbReference>
<name>A0AAU9T9U6_EUPED</name>
<gene>
    <name evidence="2" type="ORF">EEDITHA_LOCUS371</name>
</gene>
<evidence type="ECO:0000313" key="3">
    <source>
        <dbReference type="Proteomes" id="UP001153954"/>
    </source>
</evidence>
<evidence type="ECO:0000259" key="1">
    <source>
        <dbReference type="PROSITE" id="PS50878"/>
    </source>
</evidence>